<dbReference type="EMBL" id="SMKR01000023">
    <property type="protein sequence ID" value="TDD28256.1"/>
    <property type="molecule type" value="Genomic_DNA"/>
</dbReference>
<dbReference type="Proteomes" id="UP000295172">
    <property type="component" value="Unassembled WGS sequence"/>
</dbReference>
<feature type="compositionally biased region" description="Low complexity" evidence="1">
    <location>
        <begin position="26"/>
        <end position="49"/>
    </location>
</feature>
<feature type="compositionally biased region" description="Low complexity" evidence="1">
    <location>
        <begin position="184"/>
        <end position="204"/>
    </location>
</feature>
<dbReference type="RefSeq" id="WP_132317708.1">
    <property type="nucleotide sequence ID" value="NZ_SMKR01000023.1"/>
</dbReference>
<keyword evidence="3" id="KW-1185">Reference proteome</keyword>
<feature type="region of interest" description="Disordered" evidence="1">
    <location>
        <begin position="19"/>
        <end position="49"/>
    </location>
</feature>
<reference evidence="2 3" key="1">
    <citation type="submission" date="2019-02" db="EMBL/GenBank/DDBJ databases">
        <title>Draft genome sequences of novel Actinobacteria.</title>
        <authorList>
            <person name="Sahin N."/>
            <person name="Ay H."/>
            <person name="Saygin H."/>
        </authorList>
    </citation>
    <scope>NUCLEOTIDE SEQUENCE [LARGE SCALE GENOMIC DNA]</scope>
    <source>
        <strain evidence="2 3">16K104</strain>
    </source>
</reference>
<protein>
    <submittedName>
        <fullName evidence="2">Uncharacterized protein</fullName>
    </submittedName>
</protein>
<feature type="region of interest" description="Disordered" evidence="1">
    <location>
        <begin position="183"/>
        <end position="204"/>
    </location>
</feature>
<dbReference type="AlphaFoldDB" id="A0A4R4XC41"/>
<accession>A0A4R4XC41</accession>
<evidence type="ECO:0000256" key="1">
    <source>
        <dbReference type="SAM" id="MobiDB-lite"/>
    </source>
</evidence>
<comment type="caution">
    <text evidence="2">The sequence shown here is derived from an EMBL/GenBank/DDBJ whole genome shotgun (WGS) entry which is preliminary data.</text>
</comment>
<organism evidence="2 3">
    <name type="scientific">Kribbella turkmenica</name>
    <dbReference type="NCBI Taxonomy" id="2530375"/>
    <lineage>
        <taxon>Bacteria</taxon>
        <taxon>Bacillati</taxon>
        <taxon>Actinomycetota</taxon>
        <taxon>Actinomycetes</taxon>
        <taxon>Propionibacteriales</taxon>
        <taxon>Kribbellaceae</taxon>
        <taxon>Kribbella</taxon>
    </lineage>
</organism>
<sequence length="204" mass="21403">MRRTAVAVVVLAVLVAGCQDTPDGNGTPSPTITETTGEPSPEPTTLETTGTRIDEPSIEIANAPIGGNVEEDGVEQCAEVNWLGKNPIPGGTTISLGSVRLSAQGVFELYQGSCPGDVRACADVRWQSGDFKPCYVGARQVANGTEDVYLVIGMTAVCETQDDCDGLVEGFGESQIRFRPMFLETPTTEPTSEGTPSSEMPSDG</sequence>
<gene>
    <name evidence="2" type="ORF">E1218_07620</name>
</gene>
<dbReference type="PROSITE" id="PS51257">
    <property type="entry name" value="PROKAR_LIPOPROTEIN"/>
    <property type="match status" value="1"/>
</dbReference>
<dbReference type="OrthoDB" id="3830508at2"/>
<name>A0A4R4XC41_9ACTN</name>
<evidence type="ECO:0000313" key="2">
    <source>
        <dbReference type="EMBL" id="TDD28256.1"/>
    </source>
</evidence>
<evidence type="ECO:0000313" key="3">
    <source>
        <dbReference type="Proteomes" id="UP000295172"/>
    </source>
</evidence>
<proteinExistence type="predicted"/>